<dbReference type="PANTHER" id="PTHR40661:SF3">
    <property type="entry name" value="FELS-1 PROPHAGE TRANSCRIPTIONAL REGULATOR"/>
    <property type="match status" value="1"/>
</dbReference>
<dbReference type="STRING" id="335283.Neut_1484"/>
<keyword evidence="2" id="KW-0238">DNA-binding</keyword>
<evidence type="ECO:0000256" key="1">
    <source>
        <dbReference type="ARBA" id="ARBA00023015"/>
    </source>
</evidence>
<dbReference type="SUPFAM" id="SSF47413">
    <property type="entry name" value="lambda repressor-like DNA-binding domains"/>
    <property type="match status" value="1"/>
</dbReference>
<dbReference type="EMBL" id="CP000450">
    <property type="protein sequence ID" value="ABI59729.1"/>
    <property type="molecule type" value="Genomic_DNA"/>
</dbReference>
<dbReference type="SMART" id="SM00530">
    <property type="entry name" value="HTH_XRE"/>
    <property type="match status" value="1"/>
</dbReference>
<dbReference type="AlphaFoldDB" id="Q0AG03"/>
<dbReference type="PANTHER" id="PTHR40661">
    <property type="match status" value="1"/>
</dbReference>
<dbReference type="InterPro" id="IPR001387">
    <property type="entry name" value="Cro/C1-type_HTH"/>
</dbReference>
<keyword evidence="1" id="KW-0805">Transcription regulation</keyword>
<dbReference type="Pfam" id="PF00717">
    <property type="entry name" value="Peptidase_S24"/>
    <property type="match status" value="1"/>
</dbReference>
<sequence>MLTIWCNAQMDISEIRRKNLAALVDKYTLAVAGRKFKKPDRQLGDMIAGRKSFGEKVAAQMEENYAPNYPTGWLSSEITIDPDDPDMDVMDTLGDRLLEVMRELRIESPRELAKFCNVSEGLVSQWFSGQTKLGPKPLLALSKTKFSIEWLLTGKLPKYSPRSDIEMHGFNESNVEPGLDITTPQPSHRVSFFDSTPQPDEVVIPQYDAGGSMGNGLILDGMVGVIKSWHVDHEWLRLNVRRHTGVNNLCIVTGFGPSMQPMFNPGDPLLMDRGVTEVDSDAVYFFRVGNHGYIKTIQRIPTTDGGVIYRAKSKNSDYDPFDIVEGMDFEVFGKILTVWKSEQF</sequence>
<reference evidence="5 6" key="1">
    <citation type="journal article" date="2007" name="Environ. Microbiol.">
        <title>Whole-genome analysis of the ammonia-oxidizing bacterium, Nitrosomonas eutropha C91: implications for niche adaptation.</title>
        <authorList>
            <person name="Stein L.Y."/>
            <person name="Arp D.J."/>
            <person name="Berube P.M."/>
            <person name="Chain P.S."/>
            <person name="Hauser L."/>
            <person name="Jetten M.S."/>
            <person name="Klotz M.G."/>
            <person name="Larimer F.W."/>
            <person name="Norton J.M."/>
            <person name="Op den Camp H.J.M."/>
            <person name="Shin M."/>
            <person name="Wei X."/>
        </authorList>
    </citation>
    <scope>NUCLEOTIDE SEQUENCE [LARGE SCALE GENOMIC DNA]</scope>
    <source>
        <strain evidence="6">DSM 101675 / C91 / Nm57</strain>
    </source>
</reference>
<dbReference type="HOGENOM" id="CLU_806156_0_0_4"/>
<evidence type="ECO:0000259" key="4">
    <source>
        <dbReference type="SMART" id="SM00530"/>
    </source>
</evidence>
<name>Q0AG03_NITEC</name>
<gene>
    <name evidence="5" type="ordered locus">Neut_1484</name>
</gene>
<dbReference type="Proteomes" id="UP000001966">
    <property type="component" value="Chromosome"/>
</dbReference>
<keyword evidence="3" id="KW-0804">Transcription</keyword>
<dbReference type="InterPro" id="IPR015927">
    <property type="entry name" value="Peptidase_S24_S26A/B/C"/>
</dbReference>
<dbReference type="SUPFAM" id="SSF51306">
    <property type="entry name" value="LexA/Signal peptidase"/>
    <property type="match status" value="1"/>
</dbReference>
<dbReference type="CDD" id="cd00093">
    <property type="entry name" value="HTH_XRE"/>
    <property type="match status" value="1"/>
</dbReference>
<protein>
    <submittedName>
        <fullName evidence="5">Putative phage repressor</fullName>
    </submittedName>
</protein>
<dbReference type="Gene3D" id="1.10.260.40">
    <property type="entry name" value="lambda repressor-like DNA-binding domains"/>
    <property type="match status" value="1"/>
</dbReference>
<evidence type="ECO:0000313" key="5">
    <source>
        <dbReference type="EMBL" id="ABI59729.1"/>
    </source>
</evidence>
<dbReference type="InterPro" id="IPR036286">
    <property type="entry name" value="LexA/Signal_pep-like_sf"/>
</dbReference>
<proteinExistence type="predicted"/>
<evidence type="ECO:0000256" key="2">
    <source>
        <dbReference type="ARBA" id="ARBA00023125"/>
    </source>
</evidence>
<accession>Q0AG03</accession>
<feature type="domain" description="HTH cro/C1-type" evidence="4">
    <location>
        <begin position="96"/>
        <end position="151"/>
    </location>
</feature>
<evidence type="ECO:0000313" key="6">
    <source>
        <dbReference type="Proteomes" id="UP000001966"/>
    </source>
</evidence>
<organism evidence="5 6">
    <name type="scientific">Nitrosomonas eutropha (strain DSM 101675 / C91 / Nm57)</name>
    <dbReference type="NCBI Taxonomy" id="335283"/>
    <lineage>
        <taxon>Bacteria</taxon>
        <taxon>Pseudomonadati</taxon>
        <taxon>Pseudomonadota</taxon>
        <taxon>Betaproteobacteria</taxon>
        <taxon>Nitrosomonadales</taxon>
        <taxon>Nitrosomonadaceae</taxon>
        <taxon>Nitrosomonas</taxon>
    </lineage>
</organism>
<evidence type="ECO:0000256" key="3">
    <source>
        <dbReference type="ARBA" id="ARBA00023163"/>
    </source>
</evidence>
<dbReference type="InterPro" id="IPR039418">
    <property type="entry name" value="LexA-like"/>
</dbReference>
<dbReference type="Gene3D" id="2.10.109.10">
    <property type="entry name" value="Umud Fragment, subunit A"/>
    <property type="match status" value="1"/>
</dbReference>
<dbReference type="CDD" id="cd06529">
    <property type="entry name" value="S24_LexA-like"/>
    <property type="match status" value="1"/>
</dbReference>
<dbReference type="KEGG" id="net:Neut_1484"/>
<dbReference type="GO" id="GO:0003677">
    <property type="term" value="F:DNA binding"/>
    <property type="evidence" value="ECO:0007669"/>
    <property type="project" value="UniProtKB-KW"/>
</dbReference>
<dbReference type="eggNOG" id="COG2932">
    <property type="taxonomic scope" value="Bacteria"/>
</dbReference>
<dbReference type="InterPro" id="IPR010982">
    <property type="entry name" value="Lambda_DNA-bd_dom_sf"/>
</dbReference>